<dbReference type="InParanoid" id="A0A6C2YHM5"/>
<dbReference type="KEGG" id="tim:GMBLW1_29320"/>
<feature type="transmembrane region" description="Helical" evidence="1">
    <location>
        <begin position="21"/>
        <end position="45"/>
    </location>
</feature>
<sequence length="130" mass="13762">MTEIQLDPRVLRLEPGFACGLASSLVGATLFLASPLIAILAPLVWAHGDHTPGVVLIHAWLARIAVGLPIVLVITGFSFGIRGWIRAKTNGMSTALPIVGVLLNIAGTLGWILASIALLTTTESMLRVFR</sequence>
<dbReference type="EMBL" id="LR586016">
    <property type="protein sequence ID" value="VIP01028.1"/>
    <property type="molecule type" value="Genomic_DNA"/>
</dbReference>
<protein>
    <recommendedName>
        <fullName evidence="4">DUF4190 domain-containing protein</fullName>
    </recommendedName>
</protein>
<keyword evidence="1" id="KW-1133">Transmembrane helix</keyword>
<evidence type="ECO:0000256" key="1">
    <source>
        <dbReference type="SAM" id="Phobius"/>
    </source>
</evidence>
<reference evidence="2" key="1">
    <citation type="submission" date="2019-04" db="EMBL/GenBank/DDBJ databases">
        <authorList>
            <consortium name="Science for Life Laboratories"/>
        </authorList>
    </citation>
    <scope>NUCLEOTIDE SEQUENCE</scope>
    <source>
        <strain evidence="2">MBLW1</strain>
    </source>
</reference>
<evidence type="ECO:0000313" key="3">
    <source>
        <dbReference type="Proteomes" id="UP000464378"/>
    </source>
</evidence>
<accession>A0A6C2YHM5</accession>
<proteinExistence type="predicted"/>
<keyword evidence="1" id="KW-0472">Membrane</keyword>
<feature type="transmembrane region" description="Helical" evidence="1">
    <location>
        <begin position="57"/>
        <end position="81"/>
    </location>
</feature>
<organism evidence="2">
    <name type="scientific">Tuwongella immobilis</name>
    <dbReference type="NCBI Taxonomy" id="692036"/>
    <lineage>
        <taxon>Bacteria</taxon>
        <taxon>Pseudomonadati</taxon>
        <taxon>Planctomycetota</taxon>
        <taxon>Planctomycetia</taxon>
        <taxon>Gemmatales</taxon>
        <taxon>Gemmataceae</taxon>
        <taxon>Tuwongella</taxon>
    </lineage>
</organism>
<name>A0A6C2YHM5_9BACT</name>
<dbReference type="AlphaFoldDB" id="A0A6C2YHM5"/>
<keyword evidence="1" id="KW-0812">Transmembrane</keyword>
<evidence type="ECO:0000313" key="2">
    <source>
        <dbReference type="EMBL" id="VIP01028.1"/>
    </source>
</evidence>
<gene>
    <name evidence="2" type="ORF">GMBLW1_29320</name>
</gene>
<feature type="transmembrane region" description="Helical" evidence="1">
    <location>
        <begin position="93"/>
        <end position="119"/>
    </location>
</feature>
<dbReference type="Proteomes" id="UP000464378">
    <property type="component" value="Chromosome"/>
</dbReference>
<evidence type="ECO:0008006" key="4">
    <source>
        <dbReference type="Google" id="ProtNLM"/>
    </source>
</evidence>
<keyword evidence="3" id="KW-1185">Reference proteome</keyword>
<dbReference type="EMBL" id="LR593887">
    <property type="protein sequence ID" value="VTR97481.1"/>
    <property type="molecule type" value="Genomic_DNA"/>
</dbReference>